<proteinExistence type="predicted"/>
<protein>
    <submittedName>
        <fullName evidence="1">Uncharacterized protein</fullName>
    </submittedName>
</protein>
<comment type="caution">
    <text evidence="1">The sequence shown here is derived from an EMBL/GenBank/DDBJ whole genome shotgun (WGS) entry which is preliminary data.</text>
</comment>
<reference evidence="1 2" key="1">
    <citation type="submission" date="2023-03" db="EMBL/GenBank/DDBJ databases">
        <title>WGS of Gossypium arboreum.</title>
        <authorList>
            <person name="Yu D."/>
        </authorList>
    </citation>
    <scope>NUCLEOTIDE SEQUENCE [LARGE SCALE GENOMIC DNA]</scope>
    <source>
        <tissue evidence="1">Leaf</tissue>
    </source>
</reference>
<sequence length="77" mass="8438">MDAMSAEFLPAKKSVSGEQHGKVGREIHVPTNYVTYSGVPVSSFSSWHSAMKLADEAEKVPLNLNRIMPVFCSISIK</sequence>
<accession>A0ABR0PAX8</accession>
<evidence type="ECO:0000313" key="2">
    <source>
        <dbReference type="Proteomes" id="UP001358586"/>
    </source>
</evidence>
<name>A0ABR0PAX8_GOSAR</name>
<organism evidence="1 2">
    <name type="scientific">Gossypium arboreum</name>
    <name type="common">Tree cotton</name>
    <name type="synonym">Gossypium nanking</name>
    <dbReference type="NCBI Taxonomy" id="29729"/>
    <lineage>
        <taxon>Eukaryota</taxon>
        <taxon>Viridiplantae</taxon>
        <taxon>Streptophyta</taxon>
        <taxon>Embryophyta</taxon>
        <taxon>Tracheophyta</taxon>
        <taxon>Spermatophyta</taxon>
        <taxon>Magnoliopsida</taxon>
        <taxon>eudicotyledons</taxon>
        <taxon>Gunneridae</taxon>
        <taxon>Pentapetalae</taxon>
        <taxon>rosids</taxon>
        <taxon>malvids</taxon>
        <taxon>Malvales</taxon>
        <taxon>Malvaceae</taxon>
        <taxon>Malvoideae</taxon>
        <taxon>Gossypium</taxon>
    </lineage>
</organism>
<gene>
    <name evidence="1" type="ORF">PVK06_023306</name>
</gene>
<dbReference type="EMBL" id="JARKNE010000007">
    <property type="protein sequence ID" value="KAK5818371.1"/>
    <property type="molecule type" value="Genomic_DNA"/>
</dbReference>
<evidence type="ECO:0000313" key="1">
    <source>
        <dbReference type="EMBL" id="KAK5818371.1"/>
    </source>
</evidence>
<keyword evidence="2" id="KW-1185">Reference proteome</keyword>
<dbReference type="Proteomes" id="UP001358586">
    <property type="component" value="Chromosome 7"/>
</dbReference>